<feature type="region of interest" description="Disordered" evidence="1">
    <location>
        <begin position="657"/>
        <end position="749"/>
    </location>
</feature>
<feature type="region of interest" description="Disordered" evidence="1">
    <location>
        <begin position="456"/>
        <end position="475"/>
    </location>
</feature>
<feature type="region of interest" description="Disordered" evidence="1">
    <location>
        <begin position="349"/>
        <end position="413"/>
    </location>
</feature>
<feature type="compositionally biased region" description="Polar residues" evidence="1">
    <location>
        <begin position="98"/>
        <end position="119"/>
    </location>
</feature>
<dbReference type="EMBL" id="JBEUOH010000003">
    <property type="protein sequence ID" value="KAL0895470.1"/>
    <property type="molecule type" value="Genomic_DNA"/>
</dbReference>
<protein>
    <submittedName>
        <fullName evidence="2">Uncharacterized protein</fullName>
    </submittedName>
</protein>
<feature type="region of interest" description="Disordered" evidence="1">
    <location>
        <begin position="275"/>
        <end position="306"/>
    </location>
</feature>
<comment type="caution">
    <text evidence="2">The sequence shown here is derived from an EMBL/GenBank/DDBJ whole genome shotgun (WGS) entry which is preliminary data.</text>
</comment>
<feature type="region of interest" description="Disordered" evidence="1">
    <location>
        <begin position="1"/>
        <end position="76"/>
    </location>
</feature>
<dbReference type="Proteomes" id="UP001549920">
    <property type="component" value="Unassembled WGS sequence"/>
</dbReference>
<feature type="region of interest" description="Disordered" evidence="1">
    <location>
        <begin position="1852"/>
        <end position="1887"/>
    </location>
</feature>
<feature type="compositionally biased region" description="Basic and acidic residues" evidence="1">
    <location>
        <begin position="1168"/>
        <end position="1177"/>
    </location>
</feature>
<evidence type="ECO:0000313" key="2">
    <source>
        <dbReference type="EMBL" id="KAL0895470.1"/>
    </source>
</evidence>
<feature type="compositionally biased region" description="Polar residues" evidence="1">
    <location>
        <begin position="1141"/>
        <end position="1153"/>
    </location>
</feature>
<reference evidence="2 3" key="1">
    <citation type="submission" date="2024-06" db="EMBL/GenBank/DDBJ databases">
        <title>A chromosome-level genome assembly of beet webworm, Loxostege sticticalis.</title>
        <authorList>
            <person name="Zhang Y."/>
        </authorList>
    </citation>
    <scope>NUCLEOTIDE SEQUENCE [LARGE SCALE GENOMIC DNA]</scope>
    <source>
        <strain evidence="2">AQ026</strain>
        <tissue evidence="2">Whole body</tissue>
    </source>
</reference>
<accession>A0ABR3IGT5</accession>
<feature type="compositionally biased region" description="Basic and acidic residues" evidence="1">
    <location>
        <begin position="657"/>
        <end position="668"/>
    </location>
</feature>
<gene>
    <name evidence="2" type="ORF">ABMA27_011588</name>
</gene>
<sequence length="1887" mass="212071">MATQWDFEELPNEWEPNIPTLSLPKDDKESLKDSNNAVESKSDKSKRLDLFALSAEMPSSLRGGVTNAPEERPAVKPSVTMVTEYLQNRALRLRETDTTGSSKRQSDDLQNLKQTILRSRSSRIEGKGNTDKSTASSGPEINLTKKNSVTMYNHSTRDSRDVPCADSGLVVRDLHSNDDAYSQALKESKVEDSKEREHLKRLQEMRSKVAMTKQTVEKEYNDTMSFLKSLPKDKCSKHMKNAHMDDRRQQLLKMSRQQKLQHEFNKIEKECRKNCAQNAKARQTPEKSRNKSKSPARGDLDDDFDSRDLQYSWMPVPESDGNLAIHTIPTTLKEGKSGNTVKFSKVDSYHEYRSRHKHTPPTKDTNQERPKRVVETVLIHKDGNDSTDCSSISSDTSSVENLNLGKNKDKTPDQTMSEADRIIVYKVLESKLNKNDKKKKKLKLIDDVAKVLKSMNKDKSNKTENDNNNNEEEKLTNYNEKQTEIGVQSSVSIDQLKEGVYKVVNEKGDNITSLYFSDKPQQRCNLVLTEDELKNGRPCCCSKNRTSQQSDKATNLHCGNGDISGIRNPKCLSCKCGCPAVSKPREQNTSEVQPSAATSTSSFKTAKNDKALGALPDGGYIKLIDDDGEEAGKFYIGASGFLRDDAYEVIIQLRKKDAPKKENEKESVKNPQENANNQEAADDFKEKDNDKLPVLNEESSSVKEIPDLREIYKNQEIEAHDKESDRSSPRPSSSSANKNNIDENVSKETVSQIEINDYQQLPAAANIEPVESTDKPKKYVDKGVYTSSHLSYAIPRDVPKTDPISRPATSTYTQTSIDSPHQRPVFMHMSSSTSTAYMSPPEVVLPKYLKQNYYQGENLQLPDQKEHCKNENCISKRCKCRKIKASVPCRKTDSGHKALNTPPNTARDNDESSDVWEQEFEPPIQKLHSRKCHKYEINRQCHGHKKKNDVPMHKSSSSKLVMRVTSSTASTFKNKVNNKVHKTDLNPVIKKYVNRLLELNKEGIKAIEVANQECSSVTTPGSSIVEVPTNINAKKSHVQHKISLEQMKNDLKQKILEEYVKESVCNNSVQTLCNNQKSRTSLHKFPKKRSVHKVKSLNISKRLKKSSETRCSATRNMKSNPSTSSPSSAKDVINKPESIRSKTNSRSKSSPTPRQYHHFEFQQNNTRTDSHDRHDSSHSTGTNSFIENYRSKNRSSKILNDQKQRSVPNKRKSEFVLPFNKATTTSPESEGNVVPRQKPDEVAANISTQTSQDLDSEINLMKLAEDKLQNMEKIADLTEKCTKRLSNLAKVLEEVRRNKSLAYSQISTSDTASDTEQRSDKNAFDINSKHVPDSKTDMPDKIEPGFITPPSNKHNKDDNISDTSEYIPFLTNIPKPDEFKYPVTQQTADNHSNIKAKPLGNSNIDNLVSKNRGKPPPALSRIHLKHGQDVVPHELSTVVEVDSPMSVKLKHSSRNNTKCEVSDLSYKENNGSKDQKETENLVQIPKTDYQINPDLLQSNNNINVTKQAVKRMSSTDSSDDSKAQMMDLKQFNELMLKPFISIQEFAKQCDIGALDDGSNLEDNPKDDMINDEMSSLHSDGSLPDVIAELLKRNIITEPFKFDTVSNVNSTSVSSESTLSVLALSKVRKDKKKSSVVFQNKENASETSDTLSISSNPDLENAFKKLGMGWASSTLKKTKERLALSSSTNTSSSSFSHFKLKSLNHQDIPALVTDSVSSATKISKKPQQEKDASEISKNAEQQTSFMNSMTVREFLTNELAKKITFTNKSNRNDTEEEFVSLFETKMPDEMKHMSQTVREERSMDSLPSGTNNRARTSTPVQIFKSMTYHSSSSSNMSNGLFSNADDLSSVKVTSNSIRNHSTSDKDDLTIPNCSLKTRKGASDCSKSE</sequence>
<feature type="compositionally biased region" description="Polar residues" evidence="1">
    <location>
        <begin position="1196"/>
        <end position="1207"/>
    </location>
</feature>
<feature type="compositionally biased region" description="Polar residues" evidence="1">
    <location>
        <begin position="1305"/>
        <end position="1314"/>
    </location>
</feature>
<feature type="region of interest" description="Disordered" evidence="1">
    <location>
        <begin position="1718"/>
        <end position="1742"/>
    </location>
</feature>
<feature type="compositionally biased region" description="Polar residues" evidence="1">
    <location>
        <begin position="131"/>
        <end position="144"/>
    </location>
</feature>
<feature type="compositionally biased region" description="Low complexity" evidence="1">
    <location>
        <begin position="386"/>
        <end position="398"/>
    </location>
</feature>
<feature type="region of interest" description="Disordered" evidence="1">
    <location>
        <begin position="1305"/>
        <end position="1340"/>
    </location>
</feature>
<feature type="compositionally biased region" description="Basic and acidic residues" evidence="1">
    <location>
        <begin position="40"/>
        <end position="49"/>
    </location>
</feature>
<feature type="region of interest" description="Disordered" evidence="1">
    <location>
        <begin position="1098"/>
        <end position="1240"/>
    </location>
</feature>
<feature type="compositionally biased region" description="Basic and acidic residues" evidence="1">
    <location>
        <begin position="682"/>
        <end position="691"/>
    </location>
</feature>
<feature type="region of interest" description="Disordered" evidence="1">
    <location>
        <begin position="92"/>
        <end position="144"/>
    </location>
</feature>
<feature type="region of interest" description="Disordered" evidence="1">
    <location>
        <begin position="891"/>
        <end position="914"/>
    </location>
</feature>
<feature type="compositionally biased region" description="Basic and acidic residues" evidence="1">
    <location>
        <begin position="365"/>
        <end position="384"/>
    </location>
</feature>
<feature type="compositionally biased region" description="Low complexity" evidence="1">
    <location>
        <begin position="1119"/>
        <end position="1128"/>
    </location>
</feature>
<name>A0ABR3IGT5_LOXSC</name>
<proteinExistence type="predicted"/>
<feature type="region of interest" description="Disordered" evidence="1">
    <location>
        <begin position="582"/>
        <end position="603"/>
    </location>
</feature>
<keyword evidence="3" id="KW-1185">Reference proteome</keyword>
<organism evidence="2 3">
    <name type="scientific">Loxostege sticticalis</name>
    <name type="common">Beet webworm moth</name>
    <dbReference type="NCBI Taxonomy" id="481309"/>
    <lineage>
        <taxon>Eukaryota</taxon>
        <taxon>Metazoa</taxon>
        <taxon>Ecdysozoa</taxon>
        <taxon>Arthropoda</taxon>
        <taxon>Hexapoda</taxon>
        <taxon>Insecta</taxon>
        <taxon>Pterygota</taxon>
        <taxon>Neoptera</taxon>
        <taxon>Endopterygota</taxon>
        <taxon>Lepidoptera</taxon>
        <taxon>Glossata</taxon>
        <taxon>Ditrysia</taxon>
        <taxon>Pyraloidea</taxon>
        <taxon>Crambidae</taxon>
        <taxon>Pyraustinae</taxon>
        <taxon>Loxostege</taxon>
    </lineage>
</organism>
<evidence type="ECO:0000313" key="3">
    <source>
        <dbReference type="Proteomes" id="UP001549920"/>
    </source>
</evidence>
<feature type="compositionally biased region" description="Polar residues" evidence="1">
    <location>
        <begin position="807"/>
        <end position="819"/>
    </location>
</feature>
<feature type="compositionally biased region" description="Basic and acidic residues" evidence="1">
    <location>
        <begin position="1315"/>
        <end position="1340"/>
    </location>
</feature>
<feature type="compositionally biased region" description="Polar residues" evidence="1">
    <location>
        <begin position="1109"/>
        <end position="1118"/>
    </location>
</feature>
<feature type="compositionally biased region" description="Basic and acidic residues" evidence="1">
    <location>
        <begin position="700"/>
        <end position="728"/>
    </location>
</feature>
<evidence type="ECO:0000256" key="1">
    <source>
        <dbReference type="SAM" id="MobiDB-lite"/>
    </source>
</evidence>
<feature type="region of interest" description="Disordered" evidence="1">
    <location>
        <begin position="795"/>
        <end position="821"/>
    </location>
</feature>
<feature type="compositionally biased region" description="Acidic residues" evidence="1">
    <location>
        <begin position="1"/>
        <end position="12"/>
    </location>
</feature>